<dbReference type="InterPro" id="IPR008197">
    <property type="entry name" value="WAP_dom"/>
</dbReference>
<dbReference type="Ensembl" id="ENSCCRT00020042105.1">
    <property type="protein sequence ID" value="ENSCCRP00020038570.1"/>
    <property type="gene ID" value="ENSCCRG00020017211.1"/>
</dbReference>
<sequence length="180" mass="19090">MEFNGMVAQIYRTPATEMFSVALSCVYITAKPGKCPPRSSGNRSCTSSCKNDSNCPNNEKCCSNGCGLYCTAPYTVKPGQCPNPKNIPLSAESCSHDGQCPATKKCSFSVALSCVCITAKPGKCPPRSSGNRSCTSSCKNDSNCPNNEKCCSNGCGLYCTAPYTGMCYCFGQLLITLSMF</sequence>
<dbReference type="GO" id="GO:0019731">
    <property type="term" value="P:antibacterial humoral response"/>
    <property type="evidence" value="ECO:0007669"/>
    <property type="project" value="TreeGrafter"/>
</dbReference>
<accession>A0A8C2HF46</accession>
<feature type="domain" description="WAP" evidence="1">
    <location>
        <begin position="28"/>
        <end position="74"/>
    </location>
</feature>
<proteinExistence type="predicted"/>
<dbReference type="AlphaFoldDB" id="A0A8C2HF46"/>
<feature type="domain" description="WAP" evidence="1">
    <location>
        <begin position="117"/>
        <end position="163"/>
    </location>
</feature>
<dbReference type="InterPro" id="IPR050514">
    <property type="entry name" value="WAP_four-disulfide_core"/>
</dbReference>
<dbReference type="PROSITE" id="PS51390">
    <property type="entry name" value="WAP"/>
    <property type="match status" value="2"/>
</dbReference>
<dbReference type="SMART" id="SM00217">
    <property type="entry name" value="WAP"/>
    <property type="match status" value="3"/>
</dbReference>
<dbReference type="GO" id="GO:0004867">
    <property type="term" value="F:serine-type endopeptidase inhibitor activity"/>
    <property type="evidence" value="ECO:0007669"/>
    <property type="project" value="TreeGrafter"/>
</dbReference>
<dbReference type="SUPFAM" id="SSF57256">
    <property type="entry name" value="Elafin-like"/>
    <property type="match status" value="3"/>
</dbReference>
<protein>
    <recommendedName>
        <fullName evidence="1">WAP domain-containing protein</fullName>
    </recommendedName>
</protein>
<dbReference type="PANTHER" id="PTHR19441:SF95">
    <property type="entry name" value="PERLWAPIN ISOFORM X1"/>
    <property type="match status" value="1"/>
</dbReference>
<name>A0A8C2HF46_CYPCA</name>
<dbReference type="PRINTS" id="PR00003">
    <property type="entry name" value="4DISULPHCORE"/>
</dbReference>
<dbReference type="GO" id="GO:0005615">
    <property type="term" value="C:extracellular space"/>
    <property type="evidence" value="ECO:0007669"/>
    <property type="project" value="TreeGrafter"/>
</dbReference>
<dbReference type="PANTHER" id="PTHR19441">
    <property type="entry name" value="WHEY ACDIC PROTEIN WAP"/>
    <property type="match status" value="1"/>
</dbReference>
<dbReference type="InterPro" id="IPR036645">
    <property type="entry name" value="Elafin-like_sf"/>
</dbReference>
<dbReference type="Gene3D" id="4.10.75.10">
    <property type="entry name" value="Elafin-like"/>
    <property type="match status" value="3"/>
</dbReference>
<evidence type="ECO:0000259" key="1">
    <source>
        <dbReference type="PROSITE" id="PS51390"/>
    </source>
</evidence>
<dbReference type="GO" id="GO:0045087">
    <property type="term" value="P:innate immune response"/>
    <property type="evidence" value="ECO:0007669"/>
    <property type="project" value="TreeGrafter"/>
</dbReference>
<organism evidence="2 3">
    <name type="scientific">Cyprinus carpio</name>
    <name type="common">Common carp</name>
    <dbReference type="NCBI Taxonomy" id="7962"/>
    <lineage>
        <taxon>Eukaryota</taxon>
        <taxon>Metazoa</taxon>
        <taxon>Chordata</taxon>
        <taxon>Craniata</taxon>
        <taxon>Vertebrata</taxon>
        <taxon>Euteleostomi</taxon>
        <taxon>Actinopterygii</taxon>
        <taxon>Neopterygii</taxon>
        <taxon>Teleostei</taxon>
        <taxon>Ostariophysi</taxon>
        <taxon>Cypriniformes</taxon>
        <taxon>Cyprinidae</taxon>
        <taxon>Cyprininae</taxon>
        <taxon>Cyprinus</taxon>
    </lineage>
</organism>
<dbReference type="Pfam" id="PF00095">
    <property type="entry name" value="WAP"/>
    <property type="match status" value="3"/>
</dbReference>
<reference evidence="2" key="1">
    <citation type="submission" date="2025-08" db="UniProtKB">
        <authorList>
            <consortium name="Ensembl"/>
        </authorList>
    </citation>
    <scope>IDENTIFICATION</scope>
</reference>
<dbReference type="Proteomes" id="UP000694701">
    <property type="component" value="Unplaced"/>
</dbReference>
<evidence type="ECO:0000313" key="3">
    <source>
        <dbReference type="Proteomes" id="UP000694701"/>
    </source>
</evidence>
<evidence type="ECO:0000313" key="2">
    <source>
        <dbReference type="Ensembl" id="ENSCCRP00020038570.1"/>
    </source>
</evidence>